<dbReference type="GO" id="GO:0015074">
    <property type="term" value="P:DNA integration"/>
    <property type="evidence" value="ECO:0007669"/>
    <property type="project" value="UniProtKB-KW"/>
</dbReference>
<reference evidence="7 8" key="1">
    <citation type="submission" date="2018-03" db="EMBL/GenBank/DDBJ databases">
        <title>Adhaeribacter sp. HMF7605 Genome sequencing and assembly.</title>
        <authorList>
            <person name="Kang H."/>
            <person name="Kang J."/>
            <person name="Cha I."/>
            <person name="Kim H."/>
            <person name="Joh K."/>
        </authorList>
    </citation>
    <scope>NUCLEOTIDE SEQUENCE [LARGE SCALE GENOMIC DNA]</scope>
    <source>
        <strain evidence="7 8">HMF7605</strain>
    </source>
</reference>
<keyword evidence="2 4" id="KW-0238">DNA-binding</keyword>
<dbReference type="InterPro" id="IPR010998">
    <property type="entry name" value="Integrase_recombinase_N"/>
</dbReference>
<feature type="domain" description="Tyr recombinase" evidence="5">
    <location>
        <begin position="102"/>
        <end position="260"/>
    </location>
</feature>
<evidence type="ECO:0000313" key="7">
    <source>
        <dbReference type="EMBL" id="PSR53276.1"/>
    </source>
</evidence>
<dbReference type="EMBL" id="PYFT01000001">
    <property type="protein sequence ID" value="PSR53276.1"/>
    <property type="molecule type" value="Genomic_DNA"/>
</dbReference>
<dbReference type="Proteomes" id="UP000240357">
    <property type="component" value="Unassembled WGS sequence"/>
</dbReference>
<dbReference type="InterPro" id="IPR004107">
    <property type="entry name" value="Integrase_SAM-like_N"/>
</dbReference>
<dbReference type="InterPro" id="IPR002104">
    <property type="entry name" value="Integrase_catalytic"/>
</dbReference>
<name>A0A2T2YCR2_9BACT</name>
<evidence type="ECO:0000259" key="6">
    <source>
        <dbReference type="PROSITE" id="PS51900"/>
    </source>
</evidence>
<dbReference type="InterPro" id="IPR013762">
    <property type="entry name" value="Integrase-like_cat_sf"/>
</dbReference>
<dbReference type="PROSITE" id="PS51898">
    <property type="entry name" value="TYR_RECOMBINASE"/>
    <property type="match status" value="1"/>
</dbReference>
<dbReference type="GO" id="GO:0003677">
    <property type="term" value="F:DNA binding"/>
    <property type="evidence" value="ECO:0007669"/>
    <property type="project" value="UniProtKB-UniRule"/>
</dbReference>
<gene>
    <name evidence="7" type="ORF">AHMF7605_06895</name>
</gene>
<accession>A0A2T2YCR2</accession>
<proteinExistence type="predicted"/>
<keyword evidence="3" id="KW-0233">DNA recombination</keyword>
<feature type="domain" description="Core-binding (CB)" evidence="6">
    <location>
        <begin position="2"/>
        <end position="85"/>
    </location>
</feature>
<dbReference type="InterPro" id="IPR011010">
    <property type="entry name" value="DNA_brk_join_enz"/>
</dbReference>
<dbReference type="RefSeq" id="WP_106927741.1">
    <property type="nucleotide sequence ID" value="NZ_PYFT01000001.1"/>
</dbReference>
<dbReference type="AlphaFoldDB" id="A0A2T2YCR2"/>
<keyword evidence="1" id="KW-0229">DNA integration</keyword>
<dbReference type="InterPro" id="IPR044068">
    <property type="entry name" value="CB"/>
</dbReference>
<dbReference type="Pfam" id="PF13495">
    <property type="entry name" value="Phage_int_SAM_4"/>
    <property type="match status" value="1"/>
</dbReference>
<protein>
    <submittedName>
        <fullName evidence="7">Integron integrase</fullName>
    </submittedName>
</protein>
<dbReference type="PROSITE" id="PS51900">
    <property type="entry name" value="CB"/>
    <property type="match status" value="1"/>
</dbReference>
<dbReference type="GO" id="GO:0006310">
    <property type="term" value="P:DNA recombination"/>
    <property type="evidence" value="ECO:0007669"/>
    <property type="project" value="UniProtKB-KW"/>
</dbReference>
<evidence type="ECO:0000256" key="4">
    <source>
        <dbReference type="PROSITE-ProRule" id="PRU01248"/>
    </source>
</evidence>
<evidence type="ECO:0000256" key="1">
    <source>
        <dbReference type="ARBA" id="ARBA00022908"/>
    </source>
</evidence>
<evidence type="ECO:0000313" key="8">
    <source>
        <dbReference type="Proteomes" id="UP000240357"/>
    </source>
</evidence>
<organism evidence="7 8">
    <name type="scientific">Adhaeribacter arboris</name>
    <dbReference type="NCBI Taxonomy" id="2072846"/>
    <lineage>
        <taxon>Bacteria</taxon>
        <taxon>Pseudomonadati</taxon>
        <taxon>Bacteroidota</taxon>
        <taxon>Cytophagia</taxon>
        <taxon>Cytophagales</taxon>
        <taxon>Hymenobacteraceae</taxon>
        <taxon>Adhaeribacter</taxon>
    </lineage>
</organism>
<evidence type="ECO:0000256" key="3">
    <source>
        <dbReference type="ARBA" id="ARBA00023172"/>
    </source>
</evidence>
<keyword evidence="8" id="KW-1185">Reference proteome</keyword>
<sequence>METASQLIDQVRKTMQAQHLSPRTEAAYCDWIFRFFLFHGKQNPREMGEKEVAAFLNYLSLKGKKSASTQNQAHCALLFLYNEVVHQPLTKIYFSRLKHYRSTPAILTKKEIDVLFTHLRGAPRLMAALLYSCGLKITEGLTLRIRDVDFENKQLRLKNRVLFFPASLKSELQLQMRKVATIHQEDLNLGFGEVDIPATVRNKNSAEAKTLAWQYLFPAVRRSKHVATDQEIRFHLHESVLQKALKQALKTAQLNKNACC</sequence>
<dbReference type="Gene3D" id="1.10.150.130">
    <property type="match status" value="1"/>
</dbReference>
<dbReference type="Gene3D" id="1.10.443.10">
    <property type="entry name" value="Intergrase catalytic core"/>
    <property type="match status" value="1"/>
</dbReference>
<dbReference type="OrthoDB" id="9801717at2"/>
<dbReference type="SUPFAM" id="SSF56349">
    <property type="entry name" value="DNA breaking-rejoining enzymes"/>
    <property type="match status" value="1"/>
</dbReference>
<evidence type="ECO:0000259" key="5">
    <source>
        <dbReference type="PROSITE" id="PS51898"/>
    </source>
</evidence>
<comment type="caution">
    <text evidence="7">The sequence shown here is derived from an EMBL/GenBank/DDBJ whole genome shotgun (WGS) entry which is preliminary data.</text>
</comment>
<evidence type="ECO:0000256" key="2">
    <source>
        <dbReference type="ARBA" id="ARBA00023125"/>
    </source>
</evidence>